<proteinExistence type="predicted"/>
<accession>A0A9N8YW51</accession>
<comment type="caution">
    <text evidence="1">The sequence shown here is derived from an EMBL/GenBank/DDBJ whole genome shotgun (WGS) entry which is preliminary data.</text>
</comment>
<evidence type="ECO:0000313" key="2">
    <source>
        <dbReference type="Proteomes" id="UP000789739"/>
    </source>
</evidence>
<keyword evidence="2" id="KW-1185">Reference proteome</keyword>
<organism evidence="1 2">
    <name type="scientific">Paraglomus brasilianum</name>
    <dbReference type="NCBI Taxonomy" id="144538"/>
    <lineage>
        <taxon>Eukaryota</taxon>
        <taxon>Fungi</taxon>
        <taxon>Fungi incertae sedis</taxon>
        <taxon>Mucoromycota</taxon>
        <taxon>Glomeromycotina</taxon>
        <taxon>Glomeromycetes</taxon>
        <taxon>Paraglomerales</taxon>
        <taxon>Paraglomeraceae</taxon>
        <taxon>Paraglomus</taxon>
    </lineage>
</organism>
<evidence type="ECO:0000313" key="1">
    <source>
        <dbReference type="EMBL" id="CAG8450524.1"/>
    </source>
</evidence>
<gene>
    <name evidence="1" type="ORF">PBRASI_LOCUS2</name>
</gene>
<dbReference type="EMBL" id="CAJVPI010000001">
    <property type="protein sequence ID" value="CAG8450524.1"/>
    <property type="molecule type" value="Genomic_DNA"/>
</dbReference>
<dbReference type="AlphaFoldDB" id="A0A9N8YW51"/>
<name>A0A9N8YW51_9GLOM</name>
<dbReference type="Proteomes" id="UP000789739">
    <property type="component" value="Unassembled WGS sequence"/>
</dbReference>
<reference evidence="1" key="1">
    <citation type="submission" date="2021-06" db="EMBL/GenBank/DDBJ databases">
        <authorList>
            <person name="Kallberg Y."/>
            <person name="Tangrot J."/>
            <person name="Rosling A."/>
        </authorList>
    </citation>
    <scope>NUCLEOTIDE SEQUENCE</scope>
    <source>
        <strain evidence="1">BR232B</strain>
    </source>
</reference>
<sequence>MSYMTPPTEKVRYFIRQRMMFKLQHVGIIDFRVRTVDGAFIIPVFLKSFLLLWQPQVRIREYSAASLGYRPAMVLVGIADRTKMSSNFDGLCLSLSNKEMHKEKSTVVRYGGTWL</sequence>
<protein>
    <submittedName>
        <fullName evidence="1">5446_t:CDS:1</fullName>
    </submittedName>
</protein>